<name>A0A0W0VSH2_9GAMM</name>
<dbReference type="AlphaFoldDB" id="A0A0W0VSH2"/>
<dbReference type="EMBL" id="LNYK01000001">
    <property type="protein sequence ID" value="KTD23116.1"/>
    <property type="molecule type" value="Genomic_DNA"/>
</dbReference>
<organism evidence="2 3">
    <name type="scientific">Legionella londiniensis</name>
    <dbReference type="NCBI Taxonomy" id="45068"/>
    <lineage>
        <taxon>Bacteria</taxon>
        <taxon>Pseudomonadati</taxon>
        <taxon>Pseudomonadota</taxon>
        <taxon>Gammaproteobacteria</taxon>
        <taxon>Legionellales</taxon>
        <taxon>Legionellaceae</taxon>
        <taxon>Legionella</taxon>
    </lineage>
</organism>
<feature type="domain" description="DUF2779" evidence="1">
    <location>
        <begin position="375"/>
        <end position="523"/>
    </location>
</feature>
<dbReference type="OrthoDB" id="9783873at2"/>
<evidence type="ECO:0000259" key="1">
    <source>
        <dbReference type="Pfam" id="PF11074"/>
    </source>
</evidence>
<accession>A0A0W0VSH2</accession>
<keyword evidence="3" id="KW-1185">Reference proteome</keyword>
<proteinExistence type="predicted"/>
<dbReference type="PATRIC" id="fig|45068.5.peg.1"/>
<dbReference type="Proteomes" id="UP000054997">
    <property type="component" value="Unassembled WGS sequence"/>
</dbReference>
<sequence length="653" mass="75553">MAKFLTKSKFKLALECPTKLWYYDRPDEYANKQDEDSFLKALAEGGAQVEALARCYYPDGIPITASSNKEAIATTQHLFQTEAVTLFEASFQYQGYFLRADILQKRPGHIKLIEVKAKSISKKDESKMATKKGAVSSEWRPYIADIAFQKWVLKQLFPSFTISSYLMLVDKDSLCPTDGLNQKFLVQKDKQGKAKVILTAPVTEEDLSVKILKQINVDYHIELLWQEKNDEGQTVKDQFLQFSQLYFNDQKFPPKAKKECGSCQFKTTGSDNNLLSGFKECWREALAYKESDFNDPTVFDLWDCRDKPKYFSNGLIKLKDIDESDLKIKEPDEAGLSRTQRQWLQIEKVKNQNNSVWIDKDNLHAEMNSWEYPLHFIDFETAMLPIPFNKGAHPYQGIAFQYSHHTLDKNGDVAHVGEYLNSEPGVNPTIDFIRHLKRELENDEGTIFRYSNHENTYLNFIRNQLEKMPVPPNDKEMLCSFIRSITKSPSESKEKWEGPRCMVDILELIKRFYYDPLTNGSNSIKEVFPAILNRSKYLQEKYSQPIYGAVNGIPSQNFVNQIWIVEENQKIKDPYHLLPPINKDISDEDAPLLFESKDLKEGGAATIAYAKLQFTDMSDFERLELRNGLLRYCELDTLAMVMIIEAWQYMLKT</sequence>
<dbReference type="STRING" id="45068.Llon_0001"/>
<evidence type="ECO:0000313" key="2">
    <source>
        <dbReference type="EMBL" id="KTD23116.1"/>
    </source>
</evidence>
<dbReference type="InterPro" id="IPR021301">
    <property type="entry name" value="DUF2779"/>
</dbReference>
<protein>
    <recommendedName>
        <fullName evidence="1">DUF2779 domain-containing protein</fullName>
    </recommendedName>
</protein>
<gene>
    <name evidence="2" type="ORF">Llon_0001</name>
</gene>
<evidence type="ECO:0000313" key="3">
    <source>
        <dbReference type="Proteomes" id="UP000054997"/>
    </source>
</evidence>
<dbReference type="Pfam" id="PF11074">
    <property type="entry name" value="DUF2779"/>
    <property type="match status" value="1"/>
</dbReference>
<reference evidence="2 3" key="1">
    <citation type="submission" date="2015-11" db="EMBL/GenBank/DDBJ databases">
        <title>Genomic analysis of 38 Legionella species identifies large and diverse effector repertoires.</title>
        <authorList>
            <person name="Burstein D."/>
            <person name="Amaro F."/>
            <person name="Zusman T."/>
            <person name="Lifshitz Z."/>
            <person name="Cohen O."/>
            <person name="Gilbert J.A."/>
            <person name="Pupko T."/>
            <person name="Shuman H.A."/>
            <person name="Segal G."/>
        </authorList>
    </citation>
    <scope>NUCLEOTIDE SEQUENCE [LARGE SCALE GENOMIC DNA]</scope>
    <source>
        <strain evidence="2 3">ATCC 49505</strain>
    </source>
</reference>
<dbReference type="RefSeq" id="WP_058528028.1">
    <property type="nucleotide sequence ID" value="NZ_CAAAHZ010000005.1"/>
</dbReference>
<comment type="caution">
    <text evidence="2">The sequence shown here is derived from an EMBL/GenBank/DDBJ whole genome shotgun (WGS) entry which is preliminary data.</text>
</comment>